<reference evidence="1 2" key="1">
    <citation type="submission" date="2018-11" db="EMBL/GenBank/DDBJ databases">
        <title>Genome sequence of Saitozyma podzolica DSM 27192.</title>
        <authorList>
            <person name="Aliyu H."/>
            <person name="Gorte O."/>
            <person name="Ochsenreither K."/>
        </authorList>
    </citation>
    <scope>NUCLEOTIDE SEQUENCE [LARGE SCALE GENOMIC DNA]</scope>
    <source>
        <strain evidence="1 2">DSM 27192</strain>
    </source>
</reference>
<name>A0A427XTF4_9TREE</name>
<proteinExistence type="predicted"/>
<evidence type="ECO:0000313" key="2">
    <source>
        <dbReference type="Proteomes" id="UP000279259"/>
    </source>
</evidence>
<gene>
    <name evidence="1" type="ORF">EHS25_006047</name>
</gene>
<protein>
    <submittedName>
        <fullName evidence="1">Uncharacterized protein</fullName>
    </submittedName>
</protein>
<evidence type="ECO:0000313" key="1">
    <source>
        <dbReference type="EMBL" id="RSH82114.1"/>
    </source>
</evidence>
<comment type="caution">
    <text evidence="1">The sequence shown here is derived from an EMBL/GenBank/DDBJ whole genome shotgun (WGS) entry which is preliminary data.</text>
</comment>
<sequence>MTIWNQESQPTEVHFEQRHLDQAEETVQSWAQLTQDPEARAELADTTLEDVMPELNEALSKLWFCTAGLSANHTAHLAAVDLFSEAVNESNRGKAFGAVMCMTACAESWTAVCTLAEAKSLSVIRTLVALTESTDERRPTLDAGTTRRLEEAKTAPKGFLAFAERCREKEQADIDGSREQISALR</sequence>
<dbReference type="AlphaFoldDB" id="A0A427XTF4"/>
<dbReference type="EMBL" id="RSCD01000028">
    <property type="protein sequence ID" value="RSH82114.1"/>
    <property type="molecule type" value="Genomic_DNA"/>
</dbReference>
<organism evidence="1 2">
    <name type="scientific">Saitozyma podzolica</name>
    <dbReference type="NCBI Taxonomy" id="1890683"/>
    <lineage>
        <taxon>Eukaryota</taxon>
        <taxon>Fungi</taxon>
        <taxon>Dikarya</taxon>
        <taxon>Basidiomycota</taxon>
        <taxon>Agaricomycotina</taxon>
        <taxon>Tremellomycetes</taxon>
        <taxon>Tremellales</taxon>
        <taxon>Trimorphomycetaceae</taxon>
        <taxon>Saitozyma</taxon>
    </lineage>
</organism>
<accession>A0A427XTF4</accession>
<dbReference type="Proteomes" id="UP000279259">
    <property type="component" value="Unassembled WGS sequence"/>
</dbReference>
<keyword evidence="2" id="KW-1185">Reference proteome</keyword>